<keyword evidence="1" id="KW-0539">Nucleus</keyword>
<evidence type="ECO:0000313" key="5">
    <source>
        <dbReference type="Proteomes" id="UP001152087"/>
    </source>
</evidence>
<accession>A0A9W8V332</accession>
<dbReference type="PROSITE" id="PS00463">
    <property type="entry name" value="ZN2_CY6_FUNGAL_1"/>
    <property type="match status" value="1"/>
</dbReference>
<reference evidence="4" key="1">
    <citation type="submission" date="2022-09" db="EMBL/GenBank/DDBJ databases">
        <title>Fusarium specimens isolated from Avocado Roots.</title>
        <authorList>
            <person name="Stajich J."/>
            <person name="Roper C."/>
            <person name="Heimlech-Rivalta G."/>
        </authorList>
    </citation>
    <scope>NUCLEOTIDE SEQUENCE</scope>
    <source>
        <strain evidence="4">A02</strain>
    </source>
</reference>
<evidence type="ECO:0000259" key="3">
    <source>
        <dbReference type="PROSITE" id="PS50048"/>
    </source>
</evidence>
<evidence type="ECO:0000256" key="1">
    <source>
        <dbReference type="ARBA" id="ARBA00023242"/>
    </source>
</evidence>
<dbReference type="SMART" id="SM00066">
    <property type="entry name" value="GAL4"/>
    <property type="match status" value="1"/>
</dbReference>
<feature type="region of interest" description="Disordered" evidence="2">
    <location>
        <begin position="88"/>
        <end position="136"/>
    </location>
</feature>
<dbReference type="InterPro" id="IPR036864">
    <property type="entry name" value="Zn2-C6_fun-type_DNA-bd_sf"/>
</dbReference>
<dbReference type="Proteomes" id="UP001152087">
    <property type="component" value="Unassembled WGS sequence"/>
</dbReference>
<dbReference type="InterPro" id="IPR021858">
    <property type="entry name" value="Fun_TF"/>
</dbReference>
<protein>
    <recommendedName>
        <fullName evidence="3">Zn(2)-C6 fungal-type domain-containing protein</fullName>
    </recommendedName>
</protein>
<gene>
    <name evidence="4" type="ORF">NW755_003641</name>
</gene>
<dbReference type="EMBL" id="JAOQAV010000006">
    <property type="protein sequence ID" value="KAJ4193647.1"/>
    <property type="molecule type" value="Genomic_DNA"/>
</dbReference>
<sequence length="447" mass="50722">MRKRFPSLQLTVTIRSQEDLAPFLPSPFKGDDVSHIAWRMRPPSKRLGHKKSRTGCLRCKARHVKCDEQRPCRNCVRFDVVCSLTQGPQQSSATATSPRDQARSPTSLDSPSVLSTQPGLSTASPGTSSENESCHPSPTWMQSLRLLHHYDTVVCTILTQEPATEDVWRKVVPEIAFSHDFLMNGLLGLSAMHYAQSHPDQRREYTLISSHYQSLAVQNFATKLQDINEDNFEPYFFLATFVFILSMCSIADRQGCGLPAPRDIAQSFILLQGIKSICEFKPIETWSRDGPLAPLLEQNTPLPVKRTGAFQNRMEKLYGLARELSPTFSVINVQSSCLLAIESLRTTHTACTTDTMSARARRIWLWPMSLTQVFIELISNNHHVALIILAHYAALTRPFEHPHWMNREWSSNVMASVECALDERYHEWIAWPKKALMEEIDVDEMDP</sequence>
<dbReference type="Pfam" id="PF00172">
    <property type="entry name" value="Zn_clus"/>
    <property type="match status" value="1"/>
</dbReference>
<feature type="domain" description="Zn(2)-C6 fungal-type" evidence="3">
    <location>
        <begin position="55"/>
        <end position="84"/>
    </location>
</feature>
<dbReference type="OrthoDB" id="3546279at2759"/>
<dbReference type="AlphaFoldDB" id="A0A9W8V332"/>
<dbReference type="SUPFAM" id="SSF57701">
    <property type="entry name" value="Zn2/Cys6 DNA-binding domain"/>
    <property type="match status" value="1"/>
</dbReference>
<proteinExistence type="predicted"/>
<evidence type="ECO:0000256" key="2">
    <source>
        <dbReference type="SAM" id="MobiDB-lite"/>
    </source>
</evidence>
<organism evidence="4 5">
    <name type="scientific">Fusarium falciforme</name>
    <dbReference type="NCBI Taxonomy" id="195108"/>
    <lineage>
        <taxon>Eukaryota</taxon>
        <taxon>Fungi</taxon>
        <taxon>Dikarya</taxon>
        <taxon>Ascomycota</taxon>
        <taxon>Pezizomycotina</taxon>
        <taxon>Sordariomycetes</taxon>
        <taxon>Hypocreomycetidae</taxon>
        <taxon>Hypocreales</taxon>
        <taxon>Nectriaceae</taxon>
        <taxon>Fusarium</taxon>
        <taxon>Fusarium solani species complex</taxon>
    </lineage>
</organism>
<dbReference type="CDD" id="cd00067">
    <property type="entry name" value="GAL4"/>
    <property type="match status" value="1"/>
</dbReference>
<name>A0A9W8V332_9HYPO</name>
<comment type="caution">
    <text evidence="4">The sequence shown here is derived from an EMBL/GenBank/DDBJ whole genome shotgun (WGS) entry which is preliminary data.</text>
</comment>
<dbReference type="InterPro" id="IPR053157">
    <property type="entry name" value="Sterol_Uptake_Regulator"/>
</dbReference>
<dbReference type="GO" id="GO:0008270">
    <property type="term" value="F:zinc ion binding"/>
    <property type="evidence" value="ECO:0007669"/>
    <property type="project" value="InterPro"/>
</dbReference>
<dbReference type="Pfam" id="PF11951">
    <property type="entry name" value="Fungal_trans_2"/>
    <property type="match status" value="1"/>
</dbReference>
<dbReference type="InterPro" id="IPR001138">
    <property type="entry name" value="Zn2Cys6_DnaBD"/>
</dbReference>
<dbReference type="PROSITE" id="PS50048">
    <property type="entry name" value="ZN2_CY6_FUNGAL_2"/>
    <property type="match status" value="1"/>
</dbReference>
<evidence type="ECO:0000313" key="4">
    <source>
        <dbReference type="EMBL" id="KAJ4193647.1"/>
    </source>
</evidence>
<keyword evidence="5" id="KW-1185">Reference proteome</keyword>
<dbReference type="PANTHER" id="PTHR47784:SF5">
    <property type="entry name" value="STEROL UPTAKE CONTROL PROTEIN 2"/>
    <property type="match status" value="1"/>
</dbReference>
<dbReference type="Gene3D" id="4.10.240.10">
    <property type="entry name" value="Zn(2)-C6 fungal-type DNA-binding domain"/>
    <property type="match status" value="1"/>
</dbReference>
<dbReference type="GO" id="GO:0001228">
    <property type="term" value="F:DNA-binding transcription activator activity, RNA polymerase II-specific"/>
    <property type="evidence" value="ECO:0007669"/>
    <property type="project" value="TreeGrafter"/>
</dbReference>
<dbReference type="PANTHER" id="PTHR47784">
    <property type="entry name" value="STEROL UPTAKE CONTROL PROTEIN 2"/>
    <property type="match status" value="1"/>
</dbReference>